<comment type="pathway">
    <text evidence="1">Sulfur metabolism; glutathione biosynthesis; glutathione from L-cysteine and L-glutamate: step 1/2.</text>
</comment>
<evidence type="ECO:0000256" key="8">
    <source>
        <dbReference type="ARBA" id="ARBA00031732"/>
    </source>
</evidence>
<evidence type="ECO:0000313" key="12">
    <source>
        <dbReference type="Proteomes" id="UP000246991"/>
    </source>
</evidence>
<protein>
    <recommendedName>
        <fullName evidence="8">GCS light chain</fullName>
    </recommendedName>
    <alternativeName>
        <fullName evidence="6">Gamma-ECS regulatory subunit</fullName>
    </alternativeName>
    <alternativeName>
        <fullName evidence="9">Gamma-glutamylcysteine synthetase regulatory subunit</fullName>
    </alternativeName>
    <alternativeName>
        <fullName evidence="7">Glutamate--cysteine ligase modifier subunit</fullName>
    </alternativeName>
</protein>
<keyword evidence="4" id="KW-0317">Glutathione biosynthesis</keyword>
<evidence type="ECO:0000256" key="2">
    <source>
        <dbReference type="ARBA" id="ARBA00008612"/>
    </source>
</evidence>
<dbReference type="PANTHER" id="PTHR13295:SF4">
    <property type="entry name" value="GLUTAMATE--CYSTEINE LIGASE REGULATORY SUBUNIT"/>
    <property type="match status" value="1"/>
</dbReference>
<accession>A0A317T248</accession>
<dbReference type="GO" id="GO:0016491">
    <property type="term" value="F:oxidoreductase activity"/>
    <property type="evidence" value="ECO:0007669"/>
    <property type="project" value="UniProtKB-KW"/>
</dbReference>
<reference evidence="11 12" key="1">
    <citation type="submission" date="2018-03" db="EMBL/GenBank/DDBJ databases">
        <title>Genomes of Pezizomycetes fungi and the evolution of truffles.</title>
        <authorList>
            <person name="Murat C."/>
            <person name="Payen T."/>
            <person name="Noel B."/>
            <person name="Kuo A."/>
            <person name="Martin F.M."/>
        </authorList>
    </citation>
    <scope>NUCLEOTIDE SEQUENCE [LARGE SCALE GENOMIC DNA]</scope>
    <source>
        <strain evidence="11">091103-1</strain>
    </source>
</reference>
<keyword evidence="5" id="KW-0560">Oxidoreductase</keyword>
<dbReference type="STRING" id="42249.A0A317T248"/>
<organism evidence="11 12">
    <name type="scientific">Tuber magnatum</name>
    <name type="common">white Piedmont truffle</name>
    <dbReference type="NCBI Taxonomy" id="42249"/>
    <lineage>
        <taxon>Eukaryota</taxon>
        <taxon>Fungi</taxon>
        <taxon>Dikarya</taxon>
        <taxon>Ascomycota</taxon>
        <taxon>Pezizomycotina</taxon>
        <taxon>Pezizomycetes</taxon>
        <taxon>Pezizales</taxon>
        <taxon>Tuberaceae</taxon>
        <taxon>Tuber</taxon>
    </lineage>
</organism>
<proteinExistence type="inferred from homology"/>
<dbReference type="GO" id="GO:0035226">
    <property type="term" value="F:glutamate-cysteine ligase catalytic subunit binding"/>
    <property type="evidence" value="ECO:0007669"/>
    <property type="project" value="InterPro"/>
</dbReference>
<dbReference type="GO" id="GO:0030234">
    <property type="term" value="F:enzyme regulator activity"/>
    <property type="evidence" value="ECO:0007669"/>
    <property type="project" value="TreeGrafter"/>
</dbReference>
<comment type="similarity">
    <text evidence="2">Belongs to the aldo/keto reductase family. Glutamate--cysteine ligase light chain subfamily.</text>
</comment>
<dbReference type="OrthoDB" id="5596051at2759"/>
<name>A0A317T248_9PEZI</name>
<dbReference type="SUPFAM" id="SSF51430">
    <property type="entry name" value="NAD(P)-linked oxidoreductase"/>
    <property type="match status" value="1"/>
</dbReference>
<feature type="domain" description="NADP-dependent oxidoreductase" evidence="10">
    <location>
        <begin position="94"/>
        <end position="292"/>
    </location>
</feature>
<evidence type="ECO:0000256" key="5">
    <source>
        <dbReference type="ARBA" id="ARBA00023002"/>
    </source>
</evidence>
<keyword evidence="12" id="KW-1185">Reference proteome</keyword>
<evidence type="ECO:0000313" key="11">
    <source>
        <dbReference type="EMBL" id="PWW79481.1"/>
    </source>
</evidence>
<dbReference type="Gene3D" id="3.20.20.100">
    <property type="entry name" value="NADP-dependent oxidoreductase domain"/>
    <property type="match status" value="1"/>
</dbReference>
<evidence type="ECO:0000256" key="1">
    <source>
        <dbReference type="ARBA" id="ARBA00005006"/>
    </source>
</evidence>
<dbReference type="UniPathway" id="UPA00142">
    <property type="reaction ID" value="UER00209"/>
</dbReference>
<dbReference type="InterPro" id="IPR032963">
    <property type="entry name" value="Gclm"/>
</dbReference>
<dbReference type="GO" id="GO:0017109">
    <property type="term" value="C:glutamate-cysteine ligase complex"/>
    <property type="evidence" value="ECO:0007669"/>
    <property type="project" value="TreeGrafter"/>
</dbReference>
<gene>
    <name evidence="11" type="ORF">C7212DRAFT_310313</name>
</gene>
<dbReference type="Proteomes" id="UP000246991">
    <property type="component" value="Unassembled WGS sequence"/>
</dbReference>
<evidence type="ECO:0000256" key="3">
    <source>
        <dbReference type="ARBA" id="ARBA00011532"/>
    </source>
</evidence>
<comment type="subunit">
    <text evidence="3">Heterodimer of a catalytic heavy chain and a regulatory light chain.</text>
</comment>
<dbReference type="InterPro" id="IPR036812">
    <property type="entry name" value="NAD(P)_OxRdtase_dom_sf"/>
</dbReference>
<dbReference type="Pfam" id="PF00248">
    <property type="entry name" value="Aldo_ket_red"/>
    <property type="match status" value="1"/>
</dbReference>
<evidence type="ECO:0000256" key="6">
    <source>
        <dbReference type="ARBA" id="ARBA00030406"/>
    </source>
</evidence>
<evidence type="ECO:0000256" key="7">
    <source>
        <dbReference type="ARBA" id="ARBA00031154"/>
    </source>
</evidence>
<dbReference type="GO" id="GO:0006750">
    <property type="term" value="P:glutathione biosynthetic process"/>
    <property type="evidence" value="ECO:0007669"/>
    <property type="project" value="UniProtKB-UniPathway"/>
</dbReference>
<dbReference type="PANTHER" id="PTHR13295">
    <property type="entry name" value="GLUTAMATE CYSTEINE LIGASE REGULATORY SUBUNIT"/>
    <property type="match status" value="1"/>
</dbReference>
<evidence type="ECO:0000256" key="9">
    <source>
        <dbReference type="ARBA" id="ARBA00032926"/>
    </source>
</evidence>
<comment type="caution">
    <text evidence="11">The sequence shown here is derived from an EMBL/GenBank/DDBJ whole genome shotgun (WGS) entry which is preliminary data.</text>
</comment>
<dbReference type="AlphaFoldDB" id="A0A317T248"/>
<dbReference type="InterPro" id="IPR023210">
    <property type="entry name" value="NADP_OxRdtase_dom"/>
</dbReference>
<dbReference type="EMBL" id="PYWC01000008">
    <property type="protein sequence ID" value="PWW79481.1"/>
    <property type="molecule type" value="Genomic_DNA"/>
</dbReference>
<evidence type="ECO:0000259" key="10">
    <source>
        <dbReference type="Pfam" id="PF00248"/>
    </source>
</evidence>
<evidence type="ECO:0000256" key="4">
    <source>
        <dbReference type="ARBA" id="ARBA00022684"/>
    </source>
</evidence>
<sequence length="294" mass="32252">MASRCILSTGNVMTAGAEVIRKPTLEKSNTELVNSLRENFKAASSSTLPLSANSNPVATSIPETRLAPGDWTKLGSDGVLYVPAESSEPHGLAEDREEYDVTVKLFYLPGVPSSSRCTHTEEAVRLVCKELGISSIDLLIVSFPGISFDAEDEDISSEEDVSEWVRTYRTLESLHSAKKISRIGLAEFGTTRLSQLLPQTNVKPSVDQINVRDCCVVPKPLILYAKERGIELLTHNDCTDILPVGTLRQLVVDEFGLFKTDAKLVPQWVVKYTAVIRSRGVVENKGYISMAEAH</sequence>